<keyword evidence="1" id="KW-0812">Transmembrane</keyword>
<reference evidence="2 3" key="1">
    <citation type="journal article" date="2020" name="Microorganisms">
        <title>Reliable Identification of Environmental Pseudomonas Isolates Using the rpoD Gene.</title>
        <authorList>
            <consortium name="The Broad Institute Genome Sequencing Platform"/>
            <person name="Girard L."/>
            <person name="Lood C."/>
            <person name="Rokni-Zadeh H."/>
            <person name="van Noort V."/>
            <person name="Lavigne R."/>
            <person name="De Mot R."/>
        </authorList>
    </citation>
    <scope>NUCLEOTIDE SEQUENCE [LARGE SCALE GENOMIC DNA]</scope>
    <source>
        <strain evidence="2 3">RW9S1A</strain>
    </source>
</reference>
<keyword evidence="1" id="KW-1133">Transmembrane helix</keyword>
<feature type="transmembrane region" description="Helical" evidence="1">
    <location>
        <begin position="60"/>
        <end position="78"/>
    </location>
</feature>
<evidence type="ECO:0000313" key="3">
    <source>
        <dbReference type="Proteomes" id="UP000633418"/>
    </source>
</evidence>
<keyword evidence="1" id="KW-0472">Membrane</keyword>
<evidence type="ECO:0000313" key="2">
    <source>
        <dbReference type="EMBL" id="QXI40457.1"/>
    </source>
</evidence>
<dbReference type="Proteomes" id="UP000633418">
    <property type="component" value="Chromosome"/>
</dbReference>
<sequence>MSGTSTDPTSTGRIVRPKLFWRLLFILVCLVGAFLYAGFMSLGGYLLMLGFDQLHPEPQRFMALGGGGAIVLVGLWLLKVAMPRRLVPSLVERDN</sequence>
<dbReference type="AlphaFoldDB" id="A0A9E6PZQ7"/>
<name>A0A9E6PZQ7_9PSED</name>
<protein>
    <submittedName>
        <fullName evidence="2">Uncharacterized protein</fullName>
    </submittedName>
</protein>
<accession>A0A9E6PZQ7</accession>
<dbReference type="KEGG" id="pxn:HU772_010460"/>
<dbReference type="RefSeq" id="WP_186661616.1">
    <property type="nucleotide sequence ID" value="NZ_CP077095.1"/>
</dbReference>
<gene>
    <name evidence="2" type="ORF">HU772_010460</name>
</gene>
<dbReference type="EMBL" id="CP077095">
    <property type="protein sequence ID" value="QXI40457.1"/>
    <property type="molecule type" value="Genomic_DNA"/>
</dbReference>
<proteinExistence type="predicted"/>
<feature type="transmembrane region" description="Helical" evidence="1">
    <location>
        <begin position="23"/>
        <end position="48"/>
    </location>
</feature>
<evidence type="ECO:0000256" key="1">
    <source>
        <dbReference type="SAM" id="Phobius"/>
    </source>
</evidence>
<keyword evidence="3" id="KW-1185">Reference proteome</keyword>
<reference evidence="2 3" key="2">
    <citation type="journal article" date="2021" name="Microorganisms">
        <title>The Ever-Expanding Pseudomonas Genus: Description of 43 New Species and Partition of the Pseudomonas putida Group.</title>
        <authorList>
            <person name="Girard L."/>
            <person name="Lood C."/>
            <person name="Hofte M."/>
            <person name="Vandamme P."/>
            <person name="Rokni-Zadeh H."/>
            <person name="van Noort V."/>
            <person name="Lavigne R."/>
            <person name="De Mot R."/>
        </authorList>
    </citation>
    <scope>NUCLEOTIDE SEQUENCE [LARGE SCALE GENOMIC DNA]</scope>
    <source>
        <strain evidence="2 3">RW9S1A</strain>
    </source>
</reference>
<organism evidence="2 3">
    <name type="scientific">Pseudomonas xantholysinigenes</name>
    <dbReference type="NCBI Taxonomy" id="2745490"/>
    <lineage>
        <taxon>Bacteria</taxon>
        <taxon>Pseudomonadati</taxon>
        <taxon>Pseudomonadota</taxon>
        <taxon>Gammaproteobacteria</taxon>
        <taxon>Pseudomonadales</taxon>
        <taxon>Pseudomonadaceae</taxon>
        <taxon>Pseudomonas</taxon>
    </lineage>
</organism>